<proteinExistence type="predicted"/>
<evidence type="ECO:0000256" key="14">
    <source>
        <dbReference type="ARBA" id="ARBA00023128"/>
    </source>
</evidence>
<keyword evidence="13" id="KW-0811">Translocation</keyword>
<dbReference type="InterPro" id="IPR039289">
    <property type="entry name" value="CHCHD4"/>
</dbReference>
<dbReference type="PANTHER" id="PTHR21622">
    <property type="entry name" value="COILED-COIL-HELIX-COILED-COIL-HELIX DOMAIN CONTAINING 4"/>
    <property type="match status" value="1"/>
</dbReference>
<comment type="function">
    <text evidence="18">Required for the import and folding of small cysteine-containing proteins (small Tim) in the mitochondrial intermembrane space (IMS). Forms a redox cycle with ERV1 that involves a disulfide relay system. Precursor proteins to be imported into the IMS are translocated in their reduced form into the mitochondria. The oxidized form of MIA40 forms a transient intermolecular disulfide bridge with the reduced precursor protein, resulting in oxidation of the precursor protein that now contains an intramolecular disulfide bond and is able to undergo folding in the IMS.</text>
</comment>
<organism evidence="21 22">
    <name type="scientific">Patellaria atrata CBS 101060</name>
    <dbReference type="NCBI Taxonomy" id="1346257"/>
    <lineage>
        <taxon>Eukaryota</taxon>
        <taxon>Fungi</taxon>
        <taxon>Dikarya</taxon>
        <taxon>Ascomycota</taxon>
        <taxon>Pezizomycotina</taxon>
        <taxon>Dothideomycetes</taxon>
        <taxon>Dothideomycetes incertae sedis</taxon>
        <taxon>Patellariales</taxon>
        <taxon>Patellariaceae</taxon>
        <taxon>Patellaria</taxon>
    </lineage>
</organism>
<dbReference type="GO" id="GO:0045041">
    <property type="term" value="P:protein import into mitochondrial intermembrane space"/>
    <property type="evidence" value="ECO:0007669"/>
    <property type="project" value="InterPro"/>
</dbReference>
<evidence type="ECO:0000256" key="2">
    <source>
        <dbReference type="ARBA" id="ARBA00001973"/>
    </source>
</evidence>
<keyword evidence="14" id="KW-0496">Mitochondrion</keyword>
<evidence type="ECO:0000256" key="5">
    <source>
        <dbReference type="ARBA" id="ARBA00022448"/>
    </source>
</evidence>
<dbReference type="Proteomes" id="UP000799429">
    <property type="component" value="Unassembled WGS sequence"/>
</dbReference>
<dbReference type="AlphaFoldDB" id="A0A9P4S7N2"/>
<dbReference type="FunFam" id="1.10.287.2900:FF:000002">
    <property type="entry name" value="Mitochondrial intermembrane space import and assembly protein"/>
    <property type="match status" value="1"/>
</dbReference>
<keyword evidence="6" id="KW-0812">Transmembrane</keyword>
<evidence type="ECO:0000256" key="6">
    <source>
        <dbReference type="ARBA" id="ARBA00022692"/>
    </source>
</evidence>
<feature type="compositionally biased region" description="Basic and acidic residues" evidence="20">
    <location>
        <begin position="258"/>
        <end position="274"/>
    </location>
</feature>
<reference evidence="21" key="1">
    <citation type="journal article" date="2020" name="Stud. Mycol.">
        <title>101 Dothideomycetes genomes: a test case for predicting lifestyles and emergence of pathogens.</title>
        <authorList>
            <person name="Haridas S."/>
            <person name="Albert R."/>
            <person name="Binder M."/>
            <person name="Bloem J."/>
            <person name="Labutti K."/>
            <person name="Salamov A."/>
            <person name="Andreopoulos B."/>
            <person name="Baker S."/>
            <person name="Barry K."/>
            <person name="Bills G."/>
            <person name="Bluhm B."/>
            <person name="Cannon C."/>
            <person name="Castanera R."/>
            <person name="Culley D."/>
            <person name="Daum C."/>
            <person name="Ezra D."/>
            <person name="Gonzalez J."/>
            <person name="Henrissat B."/>
            <person name="Kuo A."/>
            <person name="Liang C."/>
            <person name="Lipzen A."/>
            <person name="Lutzoni F."/>
            <person name="Magnuson J."/>
            <person name="Mondo S."/>
            <person name="Nolan M."/>
            <person name="Ohm R."/>
            <person name="Pangilinan J."/>
            <person name="Park H.-J."/>
            <person name="Ramirez L."/>
            <person name="Alfaro M."/>
            <person name="Sun H."/>
            <person name="Tritt A."/>
            <person name="Yoshinaga Y."/>
            <person name="Zwiers L.-H."/>
            <person name="Turgeon B."/>
            <person name="Goodwin S."/>
            <person name="Spatafora J."/>
            <person name="Crous P."/>
            <person name="Grigoriev I."/>
        </authorList>
    </citation>
    <scope>NUCLEOTIDE SEQUENCE</scope>
    <source>
        <strain evidence="21">CBS 101060</strain>
    </source>
</reference>
<evidence type="ECO:0000256" key="18">
    <source>
        <dbReference type="ARBA" id="ARBA00024980"/>
    </source>
</evidence>
<keyword evidence="9" id="KW-0809">Transit peptide</keyword>
<evidence type="ECO:0000313" key="21">
    <source>
        <dbReference type="EMBL" id="KAF2837336.1"/>
    </source>
</evidence>
<dbReference type="OrthoDB" id="7481291at2759"/>
<evidence type="ECO:0000256" key="17">
    <source>
        <dbReference type="ARBA" id="ARBA00023284"/>
    </source>
</evidence>
<evidence type="ECO:0000256" key="13">
    <source>
        <dbReference type="ARBA" id="ARBA00023010"/>
    </source>
</evidence>
<evidence type="ECO:0000256" key="15">
    <source>
        <dbReference type="ARBA" id="ARBA00023136"/>
    </source>
</evidence>
<feature type="region of interest" description="Disordered" evidence="20">
    <location>
        <begin position="99"/>
        <end position="156"/>
    </location>
</feature>
<evidence type="ECO:0000256" key="10">
    <source>
        <dbReference type="ARBA" id="ARBA00022968"/>
    </source>
</evidence>
<evidence type="ECO:0000256" key="9">
    <source>
        <dbReference type="ARBA" id="ARBA00022946"/>
    </source>
</evidence>
<protein>
    <recommendedName>
        <fullName evidence="4">Mitochondrial intermembrane space import and assembly protein 40</fullName>
    </recommendedName>
    <alternativeName>
        <fullName evidence="19">Mitochondrial import inner membrane translocase TIM40</fullName>
    </alternativeName>
</protein>
<dbReference type="Gene3D" id="1.10.287.2900">
    <property type="match status" value="1"/>
</dbReference>
<keyword evidence="16" id="KW-1015">Disulfide bond</keyword>
<feature type="compositionally biased region" description="Low complexity" evidence="20">
    <location>
        <begin position="306"/>
        <end position="317"/>
    </location>
</feature>
<keyword evidence="15" id="KW-0472">Membrane</keyword>
<evidence type="ECO:0000256" key="11">
    <source>
        <dbReference type="ARBA" id="ARBA00022989"/>
    </source>
</evidence>
<dbReference type="GO" id="GO:0015035">
    <property type="term" value="F:protein-disulfide reductase activity"/>
    <property type="evidence" value="ECO:0007669"/>
    <property type="project" value="InterPro"/>
</dbReference>
<evidence type="ECO:0000256" key="4">
    <source>
        <dbReference type="ARBA" id="ARBA00013714"/>
    </source>
</evidence>
<evidence type="ECO:0000256" key="1">
    <source>
        <dbReference type="ARBA" id="ARBA00001947"/>
    </source>
</evidence>
<keyword evidence="11" id="KW-1133">Transmembrane helix</keyword>
<comment type="subcellular location">
    <subcellularLocation>
        <location evidence="3">Mitochondrion inner membrane</location>
        <topology evidence="3">Single-pass type II membrane protein</topology>
        <orientation evidence="3">Intermembrane side</orientation>
    </subcellularLocation>
</comment>
<keyword evidence="10" id="KW-0735">Signal-anchor</keyword>
<keyword evidence="7" id="KW-0999">Mitochondrion inner membrane</keyword>
<keyword evidence="12" id="KW-0560">Oxidoreductase</keyword>
<evidence type="ECO:0000313" key="22">
    <source>
        <dbReference type="Proteomes" id="UP000799429"/>
    </source>
</evidence>
<comment type="cofactor">
    <cofactor evidence="1">
        <name>Zn(2+)</name>
        <dbReference type="ChEBI" id="CHEBI:29105"/>
    </cofactor>
</comment>
<dbReference type="GO" id="GO:0005743">
    <property type="term" value="C:mitochondrial inner membrane"/>
    <property type="evidence" value="ECO:0007669"/>
    <property type="project" value="UniProtKB-SubCell"/>
</dbReference>
<dbReference type="PANTHER" id="PTHR21622:SF0">
    <property type="entry name" value="COILED-COIL-HELIX-COILED-COIL-HELIX DOMAIN CONTAINING 4"/>
    <property type="match status" value="1"/>
</dbReference>
<feature type="compositionally biased region" description="Polar residues" evidence="20">
    <location>
        <begin position="103"/>
        <end position="118"/>
    </location>
</feature>
<dbReference type="GO" id="GO:0005758">
    <property type="term" value="C:mitochondrial intermembrane space"/>
    <property type="evidence" value="ECO:0007669"/>
    <property type="project" value="TreeGrafter"/>
</dbReference>
<feature type="compositionally biased region" description="Acidic residues" evidence="20">
    <location>
        <begin position="219"/>
        <end position="232"/>
    </location>
</feature>
<comment type="caution">
    <text evidence="21">The sequence shown here is derived from an EMBL/GenBank/DDBJ whole genome shotgun (WGS) entry which is preliminary data.</text>
</comment>
<name>A0A9P4S7N2_9PEZI</name>
<dbReference type="PROSITE" id="PS51808">
    <property type="entry name" value="CHCH"/>
    <property type="match status" value="1"/>
</dbReference>
<evidence type="ECO:0000256" key="8">
    <source>
        <dbReference type="ARBA" id="ARBA00022927"/>
    </source>
</evidence>
<comment type="cofactor">
    <cofactor evidence="2">
        <name>Cu(2+)</name>
        <dbReference type="ChEBI" id="CHEBI:29036"/>
    </cofactor>
</comment>
<keyword evidence="5" id="KW-0813">Transport</keyword>
<evidence type="ECO:0000256" key="20">
    <source>
        <dbReference type="SAM" id="MobiDB-lite"/>
    </source>
</evidence>
<sequence>MFRIASKNGLRAAAAPSTTRFAARATPRRYLTSASPVDKSRSWKSSVLRWGLAVGAVYWYNTTNVFAEEPAYIHRVPETEAEVQQLPTVDAIAAQRHERIAKQSKSTPTSPDSTNSERSALAEPSLETTHEPSNPESGSPEALEEEAGQQGAFNPETGEINWDCPCLGGMANGPCGEEFKTAFSCFVFSTEDPKGMDCIDKFKGMQECFRQYPDIYGAELDDDDSEGEDEFDVTGHPEGGQPEEVTASSSQPATSARDSAEKHVSDVNNEHTEDSALADVPAQNVRARHHEMPVADSVVPKKSYDASDAAPSSKSDH</sequence>
<feature type="compositionally biased region" description="Polar residues" evidence="20">
    <location>
        <begin position="246"/>
        <end position="257"/>
    </location>
</feature>
<evidence type="ECO:0000256" key="12">
    <source>
        <dbReference type="ARBA" id="ARBA00023002"/>
    </source>
</evidence>
<keyword evidence="17" id="KW-0676">Redox-active center</keyword>
<evidence type="ECO:0000256" key="16">
    <source>
        <dbReference type="ARBA" id="ARBA00023157"/>
    </source>
</evidence>
<dbReference type="EMBL" id="MU006100">
    <property type="protein sequence ID" value="KAF2837336.1"/>
    <property type="molecule type" value="Genomic_DNA"/>
</dbReference>
<feature type="region of interest" description="Disordered" evidence="20">
    <location>
        <begin position="217"/>
        <end position="317"/>
    </location>
</feature>
<keyword evidence="22" id="KW-1185">Reference proteome</keyword>
<evidence type="ECO:0000256" key="19">
    <source>
        <dbReference type="ARBA" id="ARBA00033150"/>
    </source>
</evidence>
<accession>A0A9P4S7N2</accession>
<gene>
    <name evidence="21" type="ORF">M501DRAFT_995937</name>
</gene>
<keyword evidence="8" id="KW-0653">Protein transport</keyword>
<evidence type="ECO:0000256" key="3">
    <source>
        <dbReference type="ARBA" id="ARBA00004164"/>
    </source>
</evidence>
<evidence type="ECO:0000256" key="7">
    <source>
        <dbReference type="ARBA" id="ARBA00022792"/>
    </source>
</evidence>